<dbReference type="GO" id="GO:0032981">
    <property type="term" value="P:mitochondrial respiratory chain complex I assembly"/>
    <property type="evidence" value="ECO:0007669"/>
    <property type="project" value="TreeGrafter"/>
</dbReference>
<keyword evidence="5 7" id="KW-0496">Mitochondrion</keyword>
<dbReference type="AlphaFoldDB" id="A0A7R8CJT0"/>
<comment type="similarity">
    <text evidence="2 7">Belongs to the NDUFAF7 family.</text>
</comment>
<comment type="function">
    <text evidence="7">Arginine methyltransferase involved in the assembly or stability of mitochondrial NADH:ubiquinone oxidoreductase complex (complex I).</text>
</comment>
<accession>A0A7R8CJT0</accession>
<evidence type="ECO:0000256" key="2">
    <source>
        <dbReference type="ARBA" id="ARBA00005891"/>
    </source>
</evidence>
<evidence type="ECO:0000313" key="8">
    <source>
        <dbReference type="EMBL" id="CAF2808888.1"/>
    </source>
</evidence>
<dbReference type="EMBL" id="HG994590">
    <property type="protein sequence ID" value="CAF2808888.1"/>
    <property type="molecule type" value="Genomic_DNA"/>
</dbReference>
<organism evidence="8 9">
    <name type="scientific">Lepeophtheirus salmonis</name>
    <name type="common">Salmon louse</name>
    <name type="synonym">Caligus salmonis</name>
    <dbReference type="NCBI Taxonomy" id="72036"/>
    <lineage>
        <taxon>Eukaryota</taxon>
        <taxon>Metazoa</taxon>
        <taxon>Ecdysozoa</taxon>
        <taxon>Arthropoda</taxon>
        <taxon>Crustacea</taxon>
        <taxon>Multicrustacea</taxon>
        <taxon>Hexanauplia</taxon>
        <taxon>Copepoda</taxon>
        <taxon>Siphonostomatoida</taxon>
        <taxon>Caligidae</taxon>
        <taxon>Lepeophtheirus</taxon>
    </lineage>
</organism>
<keyword evidence="3 7" id="KW-0489">Methyltransferase</keyword>
<comment type="catalytic activity">
    <reaction evidence="6 7">
        <text>L-arginyl-[protein] + 2 S-adenosyl-L-methionine = N(omega),N(omega)'-dimethyl-L-arginyl-[protein] + 2 S-adenosyl-L-homocysteine + 2 H(+)</text>
        <dbReference type="Rhea" id="RHEA:48108"/>
        <dbReference type="Rhea" id="RHEA-COMP:10532"/>
        <dbReference type="Rhea" id="RHEA-COMP:11992"/>
        <dbReference type="ChEBI" id="CHEBI:15378"/>
        <dbReference type="ChEBI" id="CHEBI:29965"/>
        <dbReference type="ChEBI" id="CHEBI:57856"/>
        <dbReference type="ChEBI" id="CHEBI:59789"/>
        <dbReference type="ChEBI" id="CHEBI:88221"/>
        <dbReference type="EC" id="2.1.1.320"/>
    </reaction>
</comment>
<evidence type="ECO:0000313" key="9">
    <source>
        <dbReference type="Proteomes" id="UP000675881"/>
    </source>
</evidence>
<dbReference type="GO" id="GO:0035243">
    <property type="term" value="F:protein-arginine omega-N symmetric methyltransferase activity"/>
    <property type="evidence" value="ECO:0007669"/>
    <property type="project" value="UniProtKB-EC"/>
</dbReference>
<dbReference type="InterPro" id="IPR029063">
    <property type="entry name" value="SAM-dependent_MTases_sf"/>
</dbReference>
<dbReference type="PANTHER" id="PTHR12049">
    <property type="entry name" value="PROTEIN ARGININE METHYLTRANSFERASE NDUFAF7, MITOCHONDRIAL"/>
    <property type="match status" value="1"/>
</dbReference>
<dbReference type="GO" id="GO:0032259">
    <property type="term" value="P:methylation"/>
    <property type="evidence" value="ECO:0007669"/>
    <property type="project" value="UniProtKB-KW"/>
</dbReference>
<dbReference type="Gene3D" id="3.40.50.12710">
    <property type="match status" value="1"/>
</dbReference>
<dbReference type="InterPro" id="IPR038375">
    <property type="entry name" value="NDUFAF7_sf"/>
</dbReference>
<keyword evidence="4 7" id="KW-0808">Transferase</keyword>
<gene>
    <name evidence="8" type="ORF">LSAA_3034</name>
</gene>
<evidence type="ECO:0000256" key="7">
    <source>
        <dbReference type="RuleBase" id="RU364114"/>
    </source>
</evidence>
<keyword evidence="9" id="KW-1185">Reference proteome</keyword>
<proteinExistence type="inferred from homology"/>
<evidence type="ECO:0000256" key="3">
    <source>
        <dbReference type="ARBA" id="ARBA00022603"/>
    </source>
</evidence>
<dbReference type="InterPro" id="IPR003788">
    <property type="entry name" value="NDUFAF7"/>
</dbReference>
<evidence type="ECO:0000256" key="4">
    <source>
        <dbReference type="ARBA" id="ARBA00022679"/>
    </source>
</evidence>
<sequence length="410" mass="46620">MIQSRVLPRSTASTVDSRSNLTSLIFQIDWGMHALVRRSFVNFHNLRHYCSSSSPSPPHELTRLERELCQMIRFSGPIPIAQYMREVLSNPVSGYYAAHNRTDTYTSDFITSPEVSQMFGECLGVWLLNEWAKMGTPRPLQLVEFGPGTGLLMKDILRTFETLLRTKHLSDILSLHLVEISPNLRKVQRVQLSDPKSPKTEYLFIGIARLTQFHGGFQCLSPMSISTPYLFINLLKNEDNEWREVLIDVSPENDDQLRFIKARNKTPAISYLSENESRDAIEVCSDARTFAKDLSNRVAEDGGMGLIIDYGHNGDKELTLRAFKKHTLLEKCSSTPGQSEVLEALGIRIRMEKLASSSNEKAASIIEENYKTLTDSDKMGDKFKFFSIFPSTMEEILRQYPPVGFQFNSE</sequence>
<dbReference type="Proteomes" id="UP000675881">
    <property type="component" value="Chromosome 11"/>
</dbReference>
<evidence type="ECO:0000256" key="6">
    <source>
        <dbReference type="ARBA" id="ARBA00048612"/>
    </source>
</evidence>
<dbReference type="PANTHER" id="PTHR12049:SF7">
    <property type="entry name" value="PROTEIN ARGININE METHYLTRANSFERASE NDUFAF7, MITOCHONDRIAL"/>
    <property type="match status" value="1"/>
</dbReference>
<comment type="subcellular location">
    <subcellularLocation>
        <location evidence="1 7">Mitochondrion</location>
    </subcellularLocation>
</comment>
<dbReference type="OrthoDB" id="438553at2759"/>
<protein>
    <recommendedName>
        <fullName evidence="7">Protein arginine methyltransferase NDUFAF7</fullName>
        <ecNumber evidence="7">2.1.1.320</ecNumber>
    </recommendedName>
</protein>
<reference evidence="8" key="1">
    <citation type="submission" date="2021-02" db="EMBL/GenBank/DDBJ databases">
        <authorList>
            <person name="Bekaert M."/>
        </authorList>
    </citation>
    <scope>NUCLEOTIDE SEQUENCE</scope>
    <source>
        <strain evidence="8">IoA-00</strain>
    </source>
</reference>
<dbReference type="EC" id="2.1.1.320" evidence="7"/>
<dbReference type="GO" id="GO:0005739">
    <property type="term" value="C:mitochondrion"/>
    <property type="evidence" value="ECO:0007669"/>
    <property type="project" value="UniProtKB-SubCell"/>
</dbReference>
<evidence type="ECO:0000256" key="5">
    <source>
        <dbReference type="ARBA" id="ARBA00023128"/>
    </source>
</evidence>
<name>A0A7R8CJT0_LEPSM</name>
<dbReference type="SUPFAM" id="SSF53335">
    <property type="entry name" value="S-adenosyl-L-methionine-dependent methyltransferases"/>
    <property type="match status" value="1"/>
</dbReference>
<evidence type="ECO:0000256" key="1">
    <source>
        <dbReference type="ARBA" id="ARBA00004173"/>
    </source>
</evidence>
<dbReference type="Pfam" id="PF02636">
    <property type="entry name" value="Methyltransf_28"/>
    <property type="match status" value="1"/>
</dbReference>